<comment type="caution">
    <text evidence="1">The sequence shown here is derived from an EMBL/GenBank/DDBJ whole genome shotgun (WGS) entry which is preliminary data.</text>
</comment>
<keyword evidence="2" id="KW-1185">Reference proteome</keyword>
<dbReference type="Gene3D" id="3.40.50.11250">
    <property type="entry name" value="Protein of unknown function DUF3013"/>
    <property type="match status" value="1"/>
</dbReference>
<reference evidence="1 2" key="1">
    <citation type="submission" date="2020-12" db="EMBL/GenBank/DDBJ databases">
        <title>Vagococcus allomyrinae sp. nov. and Enterococcus lavae sp. nov., isolated from the larvae of Allomyrina dichotoma.</title>
        <authorList>
            <person name="Lee S.D."/>
        </authorList>
    </citation>
    <scope>NUCLEOTIDE SEQUENCE [LARGE SCALE GENOMIC DNA]</scope>
    <source>
        <strain evidence="1 2">BWM-S5</strain>
    </source>
</reference>
<sequence length="162" mass="18776">MKKETILDYLDKQLNEKISEFDTAIDWDTRNHTIEVIVRLFAENKDGEAIDDAEGVLSEEEVIEFEDGVIFYNEQKTKQQPDPEDYLAIIPFDGKKGLHKSVIDGMLSYLNEVLIDGQDELFDFLTDPEKDSFELVWETEKFNQAVEHAASENDPYLPYPSY</sequence>
<proteinExistence type="predicted"/>
<dbReference type="Proteomes" id="UP000673375">
    <property type="component" value="Unassembled WGS sequence"/>
</dbReference>
<protein>
    <submittedName>
        <fullName evidence="1">DUF3013 family protein</fullName>
    </submittedName>
</protein>
<dbReference type="Pfam" id="PF11217">
    <property type="entry name" value="DUF3013"/>
    <property type="match status" value="1"/>
</dbReference>
<gene>
    <name evidence="1" type="ORF">I6N96_02880</name>
</gene>
<dbReference type="EMBL" id="JAEDXU010000001">
    <property type="protein sequence ID" value="MBP1045209.1"/>
    <property type="molecule type" value="Genomic_DNA"/>
</dbReference>
<dbReference type="RefSeq" id="WP_209556215.1">
    <property type="nucleotide sequence ID" value="NZ_JAEDXU010000001.1"/>
</dbReference>
<organism evidence="1 2">
    <name type="scientific">Enterococcus larvae</name>
    <dbReference type="NCBI Taxonomy" id="2794352"/>
    <lineage>
        <taxon>Bacteria</taxon>
        <taxon>Bacillati</taxon>
        <taxon>Bacillota</taxon>
        <taxon>Bacilli</taxon>
        <taxon>Lactobacillales</taxon>
        <taxon>Enterococcaceae</taxon>
        <taxon>Enterococcus</taxon>
    </lineage>
</organism>
<accession>A0ABS4CEZ8</accession>
<evidence type="ECO:0000313" key="2">
    <source>
        <dbReference type="Proteomes" id="UP000673375"/>
    </source>
</evidence>
<name>A0ABS4CEZ8_9ENTE</name>
<dbReference type="InterPro" id="IPR021380">
    <property type="entry name" value="DUF3013"/>
</dbReference>
<evidence type="ECO:0000313" key="1">
    <source>
        <dbReference type="EMBL" id="MBP1045209.1"/>
    </source>
</evidence>